<gene>
    <name evidence="3" type="ORF">JCM21142_124697</name>
</gene>
<protein>
    <submittedName>
        <fullName evidence="3">Transposase</fullName>
    </submittedName>
</protein>
<dbReference type="AlphaFoldDB" id="W7YBW0"/>
<dbReference type="PANTHER" id="PTHR33498:SF1">
    <property type="entry name" value="TRANSPOSASE FOR INSERTION SEQUENCE ELEMENT IS1557"/>
    <property type="match status" value="1"/>
</dbReference>
<organism evidence="3 4">
    <name type="scientific">Saccharicrinis fermentans DSM 9555 = JCM 21142</name>
    <dbReference type="NCBI Taxonomy" id="869213"/>
    <lineage>
        <taxon>Bacteria</taxon>
        <taxon>Pseudomonadati</taxon>
        <taxon>Bacteroidota</taxon>
        <taxon>Bacteroidia</taxon>
        <taxon>Marinilabiliales</taxon>
        <taxon>Marinilabiliaceae</taxon>
        <taxon>Saccharicrinis</taxon>
    </lineage>
</organism>
<dbReference type="Pfam" id="PF13542">
    <property type="entry name" value="HTH_Tnp_ISL3"/>
    <property type="match status" value="1"/>
</dbReference>
<dbReference type="InterPro" id="IPR032877">
    <property type="entry name" value="Transposase_HTH"/>
</dbReference>
<evidence type="ECO:0000313" key="4">
    <source>
        <dbReference type="Proteomes" id="UP000019402"/>
    </source>
</evidence>
<proteinExistence type="predicted"/>
<dbReference type="Proteomes" id="UP000019402">
    <property type="component" value="Unassembled WGS sequence"/>
</dbReference>
<dbReference type="EMBL" id="BAMD01000163">
    <property type="protein sequence ID" value="GAF05932.1"/>
    <property type="molecule type" value="Genomic_DNA"/>
</dbReference>
<keyword evidence="4" id="KW-1185">Reference proteome</keyword>
<name>W7YBW0_9BACT</name>
<dbReference type="STRING" id="869213.GCA_000517085_04320"/>
<comment type="caution">
    <text evidence="3">The sequence shown here is derived from an EMBL/GenBank/DDBJ whole genome shotgun (WGS) entry which is preliminary data.</text>
</comment>
<feature type="domain" description="Transposase IS204/IS1001/IS1096/IS1165 helix-turn-helix" evidence="2">
    <location>
        <begin position="93"/>
        <end position="144"/>
    </location>
</feature>
<dbReference type="PANTHER" id="PTHR33498">
    <property type="entry name" value="TRANSPOSASE FOR INSERTION SEQUENCE ELEMENT IS1557"/>
    <property type="match status" value="1"/>
</dbReference>
<dbReference type="InterPro" id="IPR047951">
    <property type="entry name" value="Transpos_ISL3"/>
</dbReference>
<dbReference type="RefSeq" id="WP_262505213.1">
    <property type="nucleotide sequence ID" value="NZ_BAMD01000163.1"/>
</dbReference>
<feature type="domain" description="Transposase IS204/IS1001/IS1096/IS1165 DDE" evidence="1">
    <location>
        <begin position="162"/>
        <end position="245"/>
    </location>
</feature>
<evidence type="ECO:0000259" key="1">
    <source>
        <dbReference type="Pfam" id="PF01610"/>
    </source>
</evidence>
<accession>W7YBW0</accession>
<reference evidence="3 4" key="1">
    <citation type="journal article" date="2014" name="Genome Announc.">
        <title>Draft Genome Sequence of Cytophaga fermentans JCM 21142T, a Facultative Anaerobe Isolated from Marine Mud.</title>
        <authorList>
            <person name="Starns D."/>
            <person name="Oshima K."/>
            <person name="Suda W."/>
            <person name="Iino T."/>
            <person name="Yuki M."/>
            <person name="Inoue J."/>
            <person name="Kitamura K."/>
            <person name="Iida T."/>
            <person name="Darby A."/>
            <person name="Hattori M."/>
            <person name="Ohkuma M."/>
        </authorList>
    </citation>
    <scope>NUCLEOTIDE SEQUENCE [LARGE SCALE GENOMIC DNA]</scope>
    <source>
        <strain evidence="3 4">JCM 21142</strain>
    </source>
</reference>
<dbReference type="InterPro" id="IPR002560">
    <property type="entry name" value="Transposase_DDE"/>
</dbReference>
<dbReference type="eggNOG" id="COG3464">
    <property type="taxonomic scope" value="Bacteria"/>
</dbReference>
<evidence type="ECO:0000313" key="3">
    <source>
        <dbReference type="EMBL" id="GAF05932.1"/>
    </source>
</evidence>
<dbReference type="Pfam" id="PF01610">
    <property type="entry name" value="DDE_Tnp_ISL3"/>
    <property type="match status" value="1"/>
</dbReference>
<sequence>MDNSKEIFSIALGLNLPWQVSSVSFKRNDNTRELHIDLSFERGSQFVSTDGDSYTAYDTVERTWQHLNFFEHKCFIHVSVPRVKQKDGKVVTQQVPWARKGSGFTLLFEAYSMLLIENEMPVKKASSIMGIYPQRLWNIFSFWVSKAHDADDIEELEAVRFDETSSKKGHNYVTTMVDIEQRRVLFASPGKGADNIEESVKYLKEKSIDTECIKQVSIDMFPAFISGCLEHLPKAAITFDKFHVI</sequence>
<evidence type="ECO:0000259" key="2">
    <source>
        <dbReference type="Pfam" id="PF13542"/>
    </source>
</evidence>